<feature type="signal peptide" evidence="1">
    <location>
        <begin position="1"/>
        <end position="18"/>
    </location>
</feature>
<proteinExistence type="predicted"/>
<dbReference type="EMBL" id="JBHULC010000008">
    <property type="protein sequence ID" value="MFD2520796.1"/>
    <property type="molecule type" value="Genomic_DNA"/>
</dbReference>
<keyword evidence="1" id="KW-0732">Signal</keyword>
<protein>
    <submittedName>
        <fullName evidence="2">Uncharacterized protein</fullName>
    </submittedName>
</protein>
<dbReference type="Proteomes" id="UP001597510">
    <property type="component" value="Unassembled WGS sequence"/>
</dbReference>
<organism evidence="2 3">
    <name type="scientific">Emticicia soli</name>
    <dbReference type="NCBI Taxonomy" id="2027878"/>
    <lineage>
        <taxon>Bacteria</taxon>
        <taxon>Pseudomonadati</taxon>
        <taxon>Bacteroidota</taxon>
        <taxon>Cytophagia</taxon>
        <taxon>Cytophagales</taxon>
        <taxon>Leadbetterellaceae</taxon>
        <taxon>Emticicia</taxon>
    </lineage>
</organism>
<sequence>MKKLALLFCVLAYTTVSAQLFTPAFDLFSIKEEAYLYLNDGTEVKGIISSVNKTNGLIKSISITPSGEKKKITLKSDAISEMYLPISSFNKLDNSINRTFNKHVLGRNKGINTEIIDKGYAYFEKTKVVKNKDVEELLLQVLNPSFSEKIKVYDIPLAKVSTSTEVAGITITHDENKSYFVKVGDATAIKLRKKDYDDAYAALYKDCPTLLKKLENNHRWAKFDEHLYSYSTECN</sequence>
<gene>
    <name evidence="2" type="ORF">ACFSR2_07880</name>
</gene>
<reference evidence="3" key="1">
    <citation type="journal article" date="2019" name="Int. J. Syst. Evol. Microbiol.">
        <title>The Global Catalogue of Microorganisms (GCM) 10K type strain sequencing project: providing services to taxonomists for standard genome sequencing and annotation.</title>
        <authorList>
            <consortium name="The Broad Institute Genomics Platform"/>
            <consortium name="The Broad Institute Genome Sequencing Center for Infectious Disease"/>
            <person name="Wu L."/>
            <person name="Ma J."/>
        </authorList>
    </citation>
    <scope>NUCLEOTIDE SEQUENCE [LARGE SCALE GENOMIC DNA]</scope>
    <source>
        <strain evidence="3">KCTC 52344</strain>
    </source>
</reference>
<keyword evidence="3" id="KW-1185">Reference proteome</keyword>
<accession>A0ABW5J455</accession>
<evidence type="ECO:0000313" key="3">
    <source>
        <dbReference type="Proteomes" id="UP001597510"/>
    </source>
</evidence>
<evidence type="ECO:0000256" key="1">
    <source>
        <dbReference type="SAM" id="SignalP"/>
    </source>
</evidence>
<evidence type="ECO:0000313" key="2">
    <source>
        <dbReference type="EMBL" id="MFD2520796.1"/>
    </source>
</evidence>
<dbReference type="RefSeq" id="WP_340235202.1">
    <property type="nucleotide sequence ID" value="NZ_JBBEWC010000003.1"/>
</dbReference>
<comment type="caution">
    <text evidence="2">The sequence shown here is derived from an EMBL/GenBank/DDBJ whole genome shotgun (WGS) entry which is preliminary data.</text>
</comment>
<name>A0ABW5J455_9BACT</name>
<feature type="chain" id="PRO_5046008628" evidence="1">
    <location>
        <begin position="19"/>
        <end position="235"/>
    </location>
</feature>